<feature type="region of interest" description="Disordered" evidence="7">
    <location>
        <begin position="432"/>
        <end position="459"/>
    </location>
</feature>
<evidence type="ECO:0000256" key="3">
    <source>
        <dbReference type="ARBA" id="ARBA00022737"/>
    </source>
</evidence>
<feature type="compositionally biased region" description="Low complexity" evidence="7">
    <location>
        <begin position="292"/>
        <end position="306"/>
    </location>
</feature>
<dbReference type="Ensembl" id="ENSPNAT00000003667.2">
    <property type="protein sequence ID" value="ENSPNAP00000006375.1"/>
    <property type="gene ID" value="ENSPNAG00000012405.2"/>
</dbReference>
<reference evidence="9 10" key="1">
    <citation type="submission" date="2020-10" db="EMBL/GenBank/DDBJ databases">
        <title>Pygocentrus nattereri (red-bellied piranha) genome, fPygNat1, primary haplotype.</title>
        <authorList>
            <person name="Myers G."/>
            <person name="Meyer A."/>
            <person name="Karagic N."/>
            <person name="Pippel M."/>
            <person name="Winkler S."/>
            <person name="Tracey A."/>
            <person name="Wood J."/>
            <person name="Formenti G."/>
            <person name="Howe K."/>
            <person name="Fedrigo O."/>
            <person name="Jarvis E.D."/>
        </authorList>
    </citation>
    <scope>NUCLEOTIDE SEQUENCE [LARGE SCALE GENOMIC DNA]</scope>
</reference>
<feature type="compositionally biased region" description="Basic and acidic residues" evidence="7">
    <location>
        <begin position="324"/>
        <end position="344"/>
    </location>
</feature>
<gene>
    <name evidence="9" type="primary">ZNF385C</name>
</gene>
<keyword evidence="2" id="KW-0479">Metal-binding</keyword>
<evidence type="ECO:0000256" key="1">
    <source>
        <dbReference type="ARBA" id="ARBA00004123"/>
    </source>
</evidence>
<feature type="domain" description="C2H2-type" evidence="8">
    <location>
        <begin position="179"/>
        <end position="201"/>
    </location>
</feature>
<evidence type="ECO:0000256" key="4">
    <source>
        <dbReference type="ARBA" id="ARBA00022771"/>
    </source>
</evidence>
<evidence type="ECO:0000256" key="6">
    <source>
        <dbReference type="ARBA" id="ARBA00023242"/>
    </source>
</evidence>
<keyword evidence="3" id="KW-0677">Repeat</keyword>
<dbReference type="GO" id="GO:0005634">
    <property type="term" value="C:nucleus"/>
    <property type="evidence" value="ECO:0007669"/>
    <property type="project" value="UniProtKB-SubCell"/>
</dbReference>
<organism evidence="9 10">
    <name type="scientific">Pygocentrus nattereri</name>
    <name type="common">Red-bellied piranha</name>
    <dbReference type="NCBI Taxonomy" id="42514"/>
    <lineage>
        <taxon>Eukaryota</taxon>
        <taxon>Metazoa</taxon>
        <taxon>Chordata</taxon>
        <taxon>Craniata</taxon>
        <taxon>Vertebrata</taxon>
        <taxon>Euteleostomi</taxon>
        <taxon>Actinopterygii</taxon>
        <taxon>Neopterygii</taxon>
        <taxon>Teleostei</taxon>
        <taxon>Ostariophysi</taxon>
        <taxon>Characiformes</taxon>
        <taxon>Characoidei</taxon>
        <taxon>Pygocentrus</taxon>
    </lineage>
</organism>
<keyword evidence="5" id="KW-0862">Zinc</keyword>
<evidence type="ECO:0000313" key="10">
    <source>
        <dbReference type="Proteomes" id="UP001501920"/>
    </source>
</evidence>
<dbReference type="InterPro" id="IPR036236">
    <property type="entry name" value="Znf_C2H2_sf"/>
</dbReference>
<dbReference type="STRING" id="42514.ENSPNAP00000006375"/>
<keyword evidence="6" id="KW-0539">Nucleus</keyword>
<sequence length="572" mass="62415">MSFPGQKTDSPHRARAGMKRPSSPGFPEIGPAAASELCMGHRHRDGDPRPKRERKQRTLTLCEVCNIQLNSSAQAQIHYNGKTHQRRLRQANQAKNNRTANNNTGSPVQGSPLLTSLPLPGRPLQPQLDLKHILPLRVNGSSPLSLFPNFNTMDPVQKAVISHTFGLPQPIKKKQIISCNICHLRFNSTNQAEAHYKGHKHARKLKAIDNQKNKQRNQGREREREKKKERAREEGKAGHLPALMDSSVLERPAIMCDSQVAHLKLDEAHAQGNSVMLTPISDSSSTDPAPLQSPQVSPNSQQSVSSCEAVPDPPALGSDSEPSDQPKGDQEHETGAEPNREGRKNKQNLHCPVCKVTVNSRSQMDAHYSGSKHKLMLEGQCVQPRRRGGKVVSSRMNPRSKRHGNKNSATSSSQSYHCDVCDITVNSETQLKQHMSSRRHKDRLAGKPPKPKFSPYNKSSASSVLANAGLAGLLGGAGSAFGGVYHPYSLTTITPQTKLALQKELSKTLTAGFLPSPLTPATLCTMATNPLTLRHTTGPTTIIQTPLLSPALFRPAPGPLRAAHAPIIFSPY</sequence>
<protein>
    <recommendedName>
        <fullName evidence="8">C2H2-type domain-containing protein</fullName>
    </recommendedName>
</protein>
<feature type="region of interest" description="Disordered" evidence="7">
    <location>
        <begin position="382"/>
        <end position="414"/>
    </location>
</feature>
<dbReference type="SUPFAM" id="SSF57667">
    <property type="entry name" value="beta-beta-alpha zinc fingers"/>
    <property type="match status" value="4"/>
</dbReference>
<dbReference type="PROSITE" id="PS00028">
    <property type="entry name" value="ZINC_FINGER_C2H2_1"/>
    <property type="match status" value="2"/>
</dbReference>
<evidence type="ECO:0000256" key="5">
    <source>
        <dbReference type="ARBA" id="ARBA00022833"/>
    </source>
</evidence>
<keyword evidence="4" id="KW-0863">Zinc-finger</keyword>
<feature type="region of interest" description="Disordered" evidence="7">
    <location>
        <begin position="1"/>
        <end position="55"/>
    </location>
</feature>
<feature type="region of interest" description="Disordered" evidence="7">
    <location>
        <begin position="193"/>
        <end position="245"/>
    </location>
</feature>
<dbReference type="AlphaFoldDB" id="A0A3B4C5L6"/>
<accession>A0A3B4C5L6</accession>
<reference evidence="9" key="2">
    <citation type="submission" date="2025-08" db="UniProtKB">
        <authorList>
            <consortium name="Ensembl"/>
        </authorList>
    </citation>
    <scope>IDENTIFICATION</scope>
</reference>
<reference evidence="9" key="3">
    <citation type="submission" date="2025-09" db="UniProtKB">
        <authorList>
            <consortium name="Ensembl"/>
        </authorList>
    </citation>
    <scope>IDENTIFICATION</scope>
</reference>
<dbReference type="GO" id="GO:0008270">
    <property type="term" value="F:zinc ion binding"/>
    <property type="evidence" value="ECO:0007669"/>
    <property type="project" value="UniProtKB-KW"/>
</dbReference>
<dbReference type="SMART" id="SM00355">
    <property type="entry name" value="ZnF_C2H2"/>
    <property type="match status" value="4"/>
</dbReference>
<dbReference type="GO" id="GO:0003676">
    <property type="term" value="F:nucleic acid binding"/>
    <property type="evidence" value="ECO:0007669"/>
    <property type="project" value="InterPro"/>
</dbReference>
<dbReference type="InterPro" id="IPR013087">
    <property type="entry name" value="Znf_C2H2_type"/>
</dbReference>
<name>A0A3B4C5L6_PYGNA</name>
<dbReference type="SMART" id="SM00451">
    <property type="entry name" value="ZnF_U1"/>
    <property type="match status" value="4"/>
</dbReference>
<evidence type="ECO:0000259" key="8">
    <source>
        <dbReference type="PROSITE" id="PS00028"/>
    </source>
</evidence>
<feature type="domain" description="C2H2-type" evidence="8">
    <location>
        <begin position="418"/>
        <end position="440"/>
    </location>
</feature>
<keyword evidence="10" id="KW-1185">Reference proteome</keyword>
<dbReference type="GeneTree" id="ENSGT00940000157202"/>
<feature type="compositionally biased region" description="Low complexity" evidence="7">
    <location>
        <begin position="90"/>
        <end position="122"/>
    </location>
</feature>
<dbReference type="PANTHER" id="PTHR23067">
    <property type="entry name" value="DOUBLE-STRANDED RNA-BINDING ZINC FINGER PROTEIN"/>
    <property type="match status" value="1"/>
</dbReference>
<dbReference type="InterPro" id="IPR051845">
    <property type="entry name" value="Znf385"/>
</dbReference>
<feature type="region of interest" description="Disordered" evidence="7">
    <location>
        <begin position="81"/>
        <end position="122"/>
    </location>
</feature>
<dbReference type="Pfam" id="PF12874">
    <property type="entry name" value="zf-met"/>
    <property type="match status" value="4"/>
</dbReference>
<dbReference type="Gene3D" id="3.30.160.60">
    <property type="entry name" value="Classic Zinc Finger"/>
    <property type="match status" value="4"/>
</dbReference>
<comment type="subcellular location">
    <subcellularLocation>
        <location evidence="1">Nucleus</location>
    </subcellularLocation>
</comment>
<dbReference type="OrthoDB" id="434647at2759"/>
<dbReference type="PANTHER" id="PTHR23067:SF6">
    <property type="entry name" value="ZINC FINGER PROTEIN 385C"/>
    <property type="match status" value="1"/>
</dbReference>
<evidence type="ECO:0000313" key="9">
    <source>
        <dbReference type="Ensembl" id="ENSPNAP00000006375.1"/>
    </source>
</evidence>
<evidence type="ECO:0000256" key="2">
    <source>
        <dbReference type="ARBA" id="ARBA00022723"/>
    </source>
</evidence>
<feature type="compositionally biased region" description="Polar residues" evidence="7">
    <location>
        <begin position="277"/>
        <end position="287"/>
    </location>
</feature>
<dbReference type="InterPro" id="IPR003604">
    <property type="entry name" value="Matrin/U1-like-C_Znf_C2H2"/>
</dbReference>
<evidence type="ECO:0000256" key="7">
    <source>
        <dbReference type="SAM" id="MobiDB-lite"/>
    </source>
</evidence>
<feature type="region of interest" description="Disordered" evidence="7">
    <location>
        <begin position="277"/>
        <end position="348"/>
    </location>
</feature>
<dbReference type="Proteomes" id="UP001501920">
    <property type="component" value="Chromosome 13"/>
</dbReference>
<proteinExistence type="predicted"/>
<feature type="compositionally biased region" description="Basic and acidic residues" evidence="7">
    <location>
        <begin position="206"/>
        <end position="237"/>
    </location>
</feature>